<comment type="caution">
    <text evidence="3">The sequence shown here is derived from an EMBL/GenBank/DDBJ whole genome shotgun (WGS) entry which is preliminary data.</text>
</comment>
<feature type="region of interest" description="Disordered" evidence="1">
    <location>
        <begin position="300"/>
        <end position="344"/>
    </location>
</feature>
<feature type="compositionally biased region" description="Basic and acidic residues" evidence="1">
    <location>
        <begin position="749"/>
        <end position="759"/>
    </location>
</feature>
<evidence type="ECO:0000256" key="1">
    <source>
        <dbReference type="SAM" id="MobiDB-lite"/>
    </source>
</evidence>
<evidence type="ECO:0000313" key="5">
    <source>
        <dbReference type="EMBL" id="CAL4766787.1"/>
    </source>
</evidence>
<dbReference type="PROSITE" id="PS50994">
    <property type="entry name" value="INTEGRASE"/>
    <property type="match status" value="1"/>
</dbReference>
<feature type="compositionally biased region" description="Acidic residues" evidence="1">
    <location>
        <begin position="735"/>
        <end position="748"/>
    </location>
</feature>
<dbReference type="InterPro" id="IPR012337">
    <property type="entry name" value="RNaseH-like_sf"/>
</dbReference>
<dbReference type="InterPro" id="IPR013103">
    <property type="entry name" value="RVT_2"/>
</dbReference>
<keyword evidence="6" id="KW-1185">Reference proteome</keyword>
<reference evidence="4" key="2">
    <citation type="submission" date="2024-04" db="EMBL/GenBank/DDBJ databases">
        <authorList>
            <person name="Chen Y."/>
            <person name="Shah S."/>
            <person name="Dougan E. K."/>
            <person name="Thang M."/>
            <person name="Chan C."/>
        </authorList>
    </citation>
    <scope>NUCLEOTIDE SEQUENCE [LARGE SCALE GENOMIC DNA]</scope>
</reference>
<feature type="compositionally biased region" description="Acidic residues" evidence="1">
    <location>
        <begin position="306"/>
        <end position="333"/>
    </location>
</feature>
<dbReference type="InterPro" id="IPR001584">
    <property type="entry name" value="Integrase_cat-core"/>
</dbReference>
<protein>
    <submittedName>
        <fullName evidence="5">Retrovirus-related Pol polyprotein from transposon RE1 (Retro element 1) (AtRE1)</fullName>
    </submittedName>
</protein>
<dbReference type="SUPFAM" id="SSF53098">
    <property type="entry name" value="Ribonuclease H-like"/>
    <property type="match status" value="1"/>
</dbReference>
<sequence>MAEEVYQVWQEGEWQEYKGRIPLEEEGLIRAKVRMTGKTRMEDTWDNGREVQFTRKQRRRLHQDMEVLYQKSAGVTLSEVYSPPRVTKVCREKGLKTGQAYDLLSGWDLTDKAQRKKFWQSLREEDPMVLLICPPCKAFSILQSLNFRRMGFDSAFQLVQIGLEHLQLAMELIKWQVKRGKYVIFEHPHGARSWQEPEMQEIQQMPGMIRTRCDMCQYGMKVEGEAFNQKPTGILTNGPEIVQQLSSKCTGQHTHQQLMGGIAHKAEVYPPGFCQAVMKGIMNQMQKDGGWFLRKSNSQETHEVYVEEDEEDEDEIPDQDPQEVEAIGEEEGDKESSSTISSEERRALDKLHRGLGHPPLNELIRFMKSARIKGEVVRWAAQNYRCQVCESRPKPKAVRVGSIPRTYQPNKVLGIDLIYIPQVGGKKLQPALSMLDWGTNYQMVELLPDKEPDTVWEAMWSSWIRTFGTPEVIVCDPGREFLSGFNKKATGHGMVVFQTGARAPWQNGKTERHGDHYKELLEKARSEVVLTCEKELRLLMQEVEQVKNRYSNRSGFSPVQRQIGQWPRSPAELMSDEAIDPMLVSGALVDDIERLHEMRRIAQKSFIEHNARRTVQQVQRARSKVTVEYKAGDYVYVYRVHRQRKRKDGGEQSFDQPRNKPRWVGPATVVTVDGANLWVTVWGELWKVAREQCRPATNLEKEGIELVLSECKEIIEEYRKSSKRTGYKDLTEQPWPDEEEHEEAAPQEEDSRAHVRFDLGQEDDEPYEPSIASNSPAERDIRRISVQTIEEPERENTGGGASIEEPGQESISSSSQAPSLRDDSIVVASHQPTAEQMTDPAFEENVRRSVEMSNRLDGLPSTSPIRGWRMRREGSNPYHWEMFLAAEEDAEEEELEQARARWQTLASQAQVKKKGSGDYWQVDLRKGQLTRHHLKKRKTLFQPEEECPVDLDQLSCRRKTEVKYQDNLPDEEIEDEWAREPRKRENKKKSWWKGKTTFFLSQQVPEAELQALETLMAERKRSDEVDMKKESAEDLKEWKQFDKAEWNKIIESGAVKLLSVEESRKVKQQLAQEGRSSRILPTKIARRYKPSEQPGVPASKKSRLCLRGDLDPDIMGLEKFSPTVTTMNLAVMMQIAANAGMSGAIGDFKNAFCQSQPLERKEGPLYFRQPPEGIEGVDPECIAVIIAGCYGLVDAPLHWRKSLTDFLKTLNYQQSKLDPCIYKIYKGNQIEGMIAIEVDDLFMVGGEMHSEQMAKLRDRFTFGKWVDLKSTPEGAMFNGRRLRQTAEGEFQIDMQKFIEERLQEVRLEKGRATQKKSEANDTEKSLMRAACGSLNWLSKEGRPDLSGPASLLSSKLATAKVEDVMALNDVIRSVKKVPELCIRIQPLVNMKFGVVSDASFGNDGMHSQSGQIILSYEDGLQQNKRVRTNVLCWRSGKIQRVVNSTLAAETQSLSRGLGDLLWTMVLFEELRCQDFELRMWPQKLSASKVVAMASRSTSEELKGSLAIVDAKSLYDQLCKETVPLVAGLGFRVRRIALFPFLSYSSSSPLDLDLVQVLSWHSSTFVSTLPLLLSILDLLSHFFNLHRMAAYLHESGWPPHLHRPLAADSLESALDHIQDGEIEEVRSSGGGRAGGSGSASSRHSDTVWTEAGLWARATLDGRVAKPRPTPKIALRPVVYIIVRGPGIDQPIRCSSAADYYQALPKFTPDSISHSFPSLAEVSVYCEALGIPLPEERCHPRLPSRQTRGSCFNVLTPPLGLAKVSDFQLY</sequence>
<dbReference type="InterPro" id="IPR036397">
    <property type="entry name" value="RNaseH_sf"/>
</dbReference>
<dbReference type="GO" id="GO:0003676">
    <property type="term" value="F:nucleic acid binding"/>
    <property type="evidence" value="ECO:0007669"/>
    <property type="project" value="InterPro"/>
</dbReference>
<feature type="region of interest" description="Disordered" evidence="1">
    <location>
        <begin position="1623"/>
        <end position="1643"/>
    </location>
</feature>
<dbReference type="OrthoDB" id="445340at2759"/>
<feature type="compositionally biased region" description="Low complexity" evidence="1">
    <location>
        <begin position="802"/>
        <end position="819"/>
    </location>
</feature>
<dbReference type="EMBL" id="CAMXCT010000489">
    <property type="protein sequence ID" value="CAI3979475.1"/>
    <property type="molecule type" value="Genomic_DNA"/>
</dbReference>
<dbReference type="GO" id="GO:0015074">
    <property type="term" value="P:DNA integration"/>
    <property type="evidence" value="ECO:0007669"/>
    <property type="project" value="InterPro"/>
</dbReference>
<accession>A0A9P1FM50</accession>
<evidence type="ECO:0000313" key="4">
    <source>
        <dbReference type="EMBL" id="CAL1132850.1"/>
    </source>
</evidence>
<dbReference type="Proteomes" id="UP001152797">
    <property type="component" value="Unassembled WGS sequence"/>
</dbReference>
<evidence type="ECO:0000313" key="6">
    <source>
        <dbReference type="Proteomes" id="UP001152797"/>
    </source>
</evidence>
<dbReference type="Gene3D" id="3.30.420.10">
    <property type="entry name" value="Ribonuclease H-like superfamily/Ribonuclease H"/>
    <property type="match status" value="1"/>
</dbReference>
<name>A0A9P1FM50_9DINO</name>
<evidence type="ECO:0000313" key="3">
    <source>
        <dbReference type="EMBL" id="CAI3979475.1"/>
    </source>
</evidence>
<feature type="domain" description="Integrase catalytic" evidence="2">
    <location>
        <begin position="405"/>
        <end position="566"/>
    </location>
</feature>
<dbReference type="Pfam" id="PF07727">
    <property type="entry name" value="RVT_2"/>
    <property type="match status" value="1"/>
</dbReference>
<dbReference type="EMBL" id="CAMXCT030000489">
    <property type="protein sequence ID" value="CAL4766787.1"/>
    <property type="molecule type" value="Genomic_DNA"/>
</dbReference>
<feature type="compositionally biased region" description="Gly residues" evidence="1">
    <location>
        <begin position="1627"/>
        <end position="1636"/>
    </location>
</feature>
<organism evidence="3">
    <name type="scientific">Cladocopium goreaui</name>
    <dbReference type="NCBI Taxonomy" id="2562237"/>
    <lineage>
        <taxon>Eukaryota</taxon>
        <taxon>Sar</taxon>
        <taxon>Alveolata</taxon>
        <taxon>Dinophyceae</taxon>
        <taxon>Suessiales</taxon>
        <taxon>Symbiodiniaceae</taxon>
        <taxon>Cladocopium</taxon>
    </lineage>
</organism>
<feature type="region of interest" description="Disordered" evidence="1">
    <location>
        <begin position="728"/>
        <end position="842"/>
    </location>
</feature>
<evidence type="ECO:0000259" key="2">
    <source>
        <dbReference type="PROSITE" id="PS50994"/>
    </source>
</evidence>
<dbReference type="EMBL" id="CAMXCT020000489">
    <property type="protein sequence ID" value="CAL1132850.1"/>
    <property type="molecule type" value="Genomic_DNA"/>
</dbReference>
<reference evidence="3" key="1">
    <citation type="submission" date="2022-10" db="EMBL/GenBank/DDBJ databases">
        <authorList>
            <person name="Chen Y."/>
            <person name="Dougan E. K."/>
            <person name="Chan C."/>
            <person name="Rhodes N."/>
            <person name="Thang M."/>
        </authorList>
    </citation>
    <scope>NUCLEOTIDE SEQUENCE</scope>
</reference>
<proteinExistence type="predicted"/>
<gene>
    <name evidence="3" type="ORF">C1SCF055_LOCUS7424</name>
</gene>